<feature type="domain" description="Polyphosphate kinase C-terminal" evidence="12">
    <location>
        <begin position="511"/>
        <end position="672"/>
    </location>
</feature>
<feature type="domain" description="Polyphosphate kinase N-terminal" evidence="11">
    <location>
        <begin position="16"/>
        <end position="121"/>
    </location>
</feature>
<dbReference type="Proteomes" id="UP000032360">
    <property type="component" value="Unassembled WGS sequence"/>
</dbReference>
<dbReference type="InterPro" id="IPR024953">
    <property type="entry name" value="PP_kinase_middle"/>
</dbReference>
<name>A0A0D8HI20_9ACTN</name>
<dbReference type="Pfam" id="PF13089">
    <property type="entry name" value="PP_kinase_N"/>
    <property type="match status" value="1"/>
</dbReference>
<dbReference type="InterPro" id="IPR036830">
    <property type="entry name" value="PP_kinase_middle_dom_sf"/>
</dbReference>
<feature type="binding site" evidence="8">
    <location>
        <position position="475"/>
    </location>
    <ligand>
        <name>ATP</name>
        <dbReference type="ChEBI" id="CHEBI:30616"/>
    </ligand>
</feature>
<dbReference type="Gene3D" id="3.30.870.10">
    <property type="entry name" value="Endonuclease Chain A"/>
    <property type="match status" value="2"/>
</dbReference>
<comment type="similarity">
    <text evidence="8 9">Belongs to the polyphosphate kinase 1 (PPK1) family.</text>
</comment>
<dbReference type="OrthoDB" id="9761456at2"/>
<evidence type="ECO:0000256" key="8">
    <source>
        <dbReference type="HAMAP-Rule" id="MF_00347"/>
    </source>
</evidence>
<evidence type="ECO:0000259" key="11">
    <source>
        <dbReference type="Pfam" id="PF13089"/>
    </source>
</evidence>
<dbReference type="PIRSF" id="PIRSF015589">
    <property type="entry name" value="PP_kinase"/>
    <property type="match status" value="1"/>
</dbReference>
<dbReference type="InterPro" id="IPR003414">
    <property type="entry name" value="PP_kinase"/>
</dbReference>
<evidence type="ECO:0000256" key="2">
    <source>
        <dbReference type="ARBA" id="ARBA00022679"/>
    </source>
</evidence>
<dbReference type="PANTHER" id="PTHR30218:SF0">
    <property type="entry name" value="POLYPHOSPHATE KINASE"/>
    <property type="match status" value="1"/>
</dbReference>
<dbReference type="GO" id="GO:0046872">
    <property type="term" value="F:metal ion binding"/>
    <property type="evidence" value="ECO:0007669"/>
    <property type="project" value="UniProtKB-KW"/>
</dbReference>
<comment type="cofactor">
    <cofactor evidence="8">
        <name>Mg(2+)</name>
        <dbReference type="ChEBI" id="CHEBI:18420"/>
    </cofactor>
</comment>
<evidence type="ECO:0000313" key="15">
    <source>
        <dbReference type="Proteomes" id="UP000032360"/>
    </source>
</evidence>
<evidence type="ECO:0000259" key="12">
    <source>
        <dbReference type="Pfam" id="PF13090"/>
    </source>
</evidence>
<organism evidence="14 15">
    <name type="scientific">Acidithrix ferrooxidans</name>
    <dbReference type="NCBI Taxonomy" id="1280514"/>
    <lineage>
        <taxon>Bacteria</taxon>
        <taxon>Bacillati</taxon>
        <taxon>Actinomycetota</taxon>
        <taxon>Acidimicrobiia</taxon>
        <taxon>Acidimicrobiales</taxon>
        <taxon>Acidimicrobiaceae</taxon>
        <taxon>Acidithrix</taxon>
    </lineage>
</organism>
<dbReference type="SUPFAM" id="SSF143724">
    <property type="entry name" value="PHP14-like"/>
    <property type="match status" value="1"/>
</dbReference>
<dbReference type="Pfam" id="PF13090">
    <property type="entry name" value="PP_kinase_C"/>
    <property type="match status" value="1"/>
</dbReference>
<dbReference type="EC" id="2.7.4.1" evidence="8 9"/>
<dbReference type="STRING" id="1280514.AXFE_16160"/>
<dbReference type="HAMAP" id="MF_00347">
    <property type="entry name" value="Polyphosphate_kinase"/>
    <property type="match status" value="1"/>
</dbReference>
<keyword evidence="7 8" id="KW-0460">Magnesium</keyword>
<evidence type="ECO:0000256" key="4">
    <source>
        <dbReference type="ARBA" id="ARBA00022741"/>
    </source>
</evidence>
<reference evidence="14 15" key="1">
    <citation type="submission" date="2015-01" db="EMBL/GenBank/DDBJ databases">
        <title>Draft genome of the acidophilic iron oxidizer Acidithrix ferrooxidans strain Py-F3.</title>
        <authorList>
            <person name="Poehlein A."/>
            <person name="Eisen S."/>
            <person name="Schloemann M."/>
            <person name="Johnson B.D."/>
            <person name="Daniel R."/>
            <person name="Muehling M."/>
        </authorList>
    </citation>
    <scope>NUCLEOTIDE SEQUENCE [LARGE SCALE GENOMIC DNA]</scope>
    <source>
        <strain evidence="14 15">Py-F3</strain>
    </source>
</reference>
<dbReference type="EMBL" id="JXYS01000037">
    <property type="protein sequence ID" value="KJF17499.1"/>
    <property type="molecule type" value="Genomic_DNA"/>
</dbReference>
<evidence type="ECO:0000259" key="13">
    <source>
        <dbReference type="Pfam" id="PF17941"/>
    </source>
</evidence>
<dbReference type="InterPro" id="IPR025200">
    <property type="entry name" value="PPK_C_dom2"/>
</dbReference>
<comment type="function">
    <text evidence="8 9">Catalyzes the reversible transfer of the terminal phosphate of ATP to form a long-chain polyphosphate (polyP).</text>
</comment>
<comment type="PTM">
    <text evidence="8 9">An intermediate of this reaction is the autophosphorylated ppk in which a phosphate is covalently linked to a histidine residue through a N-P bond.</text>
</comment>
<evidence type="ECO:0000256" key="5">
    <source>
        <dbReference type="ARBA" id="ARBA00022777"/>
    </source>
</evidence>
<dbReference type="PANTHER" id="PTHR30218">
    <property type="entry name" value="POLYPHOSPHATE KINASE"/>
    <property type="match status" value="1"/>
</dbReference>
<dbReference type="AlphaFoldDB" id="A0A0D8HI20"/>
<feature type="binding site" evidence="8">
    <location>
        <position position="412"/>
    </location>
    <ligand>
        <name>Mg(2+)</name>
        <dbReference type="ChEBI" id="CHEBI:18420"/>
    </ligand>
</feature>
<keyword evidence="3 8" id="KW-0479">Metal-binding</keyword>
<dbReference type="GO" id="GO:0008976">
    <property type="term" value="F:polyphosphate kinase activity"/>
    <property type="evidence" value="ECO:0007669"/>
    <property type="project" value="UniProtKB-UniRule"/>
</dbReference>
<evidence type="ECO:0000259" key="10">
    <source>
        <dbReference type="Pfam" id="PF02503"/>
    </source>
</evidence>
<feature type="binding site" evidence="8">
    <location>
        <position position="568"/>
    </location>
    <ligand>
        <name>ATP</name>
        <dbReference type="ChEBI" id="CHEBI:30616"/>
    </ligand>
</feature>
<comment type="catalytic activity">
    <reaction evidence="8 9">
        <text>[phosphate](n) + ATP = [phosphate](n+1) + ADP</text>
        <dbReference type="Rhea" id="RHEA:19573"/>
        <dbReference type="Rhea" id="RHEA-COMP:9859"/>
        <dbReference type="Rhea" id="RHEA-COMP:14280"/>
        <dbReference type="ChEBI" id="CHEBI:16838"/>
        <dbReference type="ChEBI" id="CHEBI:30616"/>
        <dbReference type="ChEBI" id="CHEBI:456216"/>
        <dbReference type="EC" id="2.7.4.1"/>
    </reaction>
</comment>
<keyword evidence="5 8" id="KW-0418">Kinase</keyword>
<dbReference type="FunFam" id="3.30.870.10:FF:000001">
    <property type="entry name" value="Polyphosphate kinase"/>
    <property type="match status" value="1"/>
</dbReference>
<keyword evidence="15" id="KW-1185">Reference proteome</keyword>
<proteinExistence type="inferred from homology"/>
<comment type="caution">
    <text evidence="8">Lacks conserved residue(s) required for the propagation of feature annotation.</text>
</comment>
<dbReference type="GO" id="GO:0005524">
    <property type="term" value="F:ATP binding"/>
    <property type="evidence" value="ECO:0007669"/>
    <property type="project" value="UniProtKB-KW"/>
</dbReference>
<dbReference type="InterPro" id="IPR041108">
    <property type="entry name" value="PP_kinase_C_1"/>
</dbReference>
<dbReference type="InterPro" id="IPR025198">
    <property type="entry name" value="PPK_N_dom"/>
</dbReference>
<comment type="caution">
    <text evidence="14">The sequence shown here is derived from an EMBL/GenBank/DDBJ whole genome shotgun (WGS) entry which is preliminary data.</text>
</comment>
<evidence type="ECO:0000256" key="9">
    <source>
        <dbReference type="RuleBase" id="RU003800"/>
    </source>
</evidence>
<feature type="domain" description="Polyphosphate kinase C-terminal" evidence="13">
    <location>
        <begin position="337"/>
        <end position="503"/>
    </location>
</feature>
<dbReference type="GO" id="GO:0009358">
    <property type="term" value="C:polyphosphate kinase complex"/>
    <property type="evidence" value="ECO:0007669"/>
    <property type="project" value="InterPro"/>
</dbReference>
<dbReference type="Pfam" id="PF02503">
    <property type="entry name" value="PP_kinase"/>
    <property type="match status" value="1"/>
</dbReference>
<dbReference type="CDD" id="cd09165">
    <property type="entry name" value="PLDc_PaPPK1_C1_like"/>
    <property type="match status" value="1"/>
</dbReference>
<evidence type="ECO:0000256" key="1">
    <source>
        <dbReference type="ARBA" id="ARBA00022553"/>
    </source>
</evidence>
<dbReference type="Gene3D" id="1.20.58.310">
    <property type="entry name" value="Polyphosphate kinase N-terminal domain"/>
    <property type="match status" value="1"/>
</dbReference>
<accession>A0A0D8HI20</accession>
<feature type="domain" description="Polyphosphate kinase middle" evidence="10">
    <location>
        <begin position="131"/>
        <end position="305"/>
    </location>
</feature>
<feature type="active site" description="Phosphohistidine intermediate" evidence="8">
    <location>
        <position position="442"/>
    </location>
</feature>
<dbReference type="Gene3D" id="3.30.1840.10">
    <property type="entry name" value="Polyphosphate kinase middle domain"/>
    <property type="match status" value="1"/>
</dbReference>
<evidence type="ECO:0000256" key="6">
    <source>
        <dbReference type="ARBA" id="ARBA00022840"/>
    </source>
</evidence>
<dbReference type="RefSeq" id="WP_052605328.1">
    <property type="nucleotide sequence ID" value="NZ_JXYS01000037.1"/>
</dbReference>
<dbReference type="NCBIfam" id="NF003918">
    <property type="entry name" value="PRK05443.1-2"/>
    <property type="match status" value="1"/>
</dbReference>
<dbReference type="SUPFAM" id="SSF140356">
    <property type="entry name" value="PPK N-terminal domain-like"/>
    <property type="match status" value="1"/>
</dbReference>
<dbReference type="InterPro" id="IPR036832">
    <property type="entry name" value="PPK_N_dom_sf"/>
</dbReference>
<dbReference type="GO" id="GO:0006799">
    <property type="term" value="P:polyphosphate biosynthetic process"/>
    <property type="evidence" value="ECO:0007669"/>
    <property type="project" value="UniProtKB-UniRule"/>
</dbReference>
<feature type="binding site" evidence="8">
    <location>
        <position position="596"/>
    </location>
    <ligand>
        <name>ATP</name>
        <dbReference type="ChEBI" id="CHEBI:30616"/>
    </ligand>
</feature>
<dbReference type="NCBIfam" id="TIGR03705">
    <property type="entry name" value="poly_P_kin"/>
    <property type="match status" value="1"/>
</dbReference>
<keyword evidence="4 8" id="KW-0547">Nucleotide-binding</keyword>
<evidence type="ECO:0000256" key="7">
    <source>
        <dbReference type="ARBA" id="ARBA00022842"/>
    </source>
</evidence>
<keyword evidence="6 8" id="KW-0067">ATP-binding</keyword>
<dbReference type="PATRIC" id="fig|1280514.3.peg.2122"/>
<dbReference type="NCBIfam" id="NF003921">
    <property type="entry name" value="PRK05443.2-2"/>
    <property type="match status" value="1"/>
</dbReference>
<gene>
    <name evidence="8 14" type="primary">ppk</name>
    <name evidence="14" type="ORF">AXFE_16160</name>
</gene>
<keyword evidence="1 8" id="KW-0597">Phosphoprotein</keyword>
<sequence length="701" mass="78809">MDGSSNVAELLGPSRFVNRELSWVRFAERVIELSEDKQLPLLERIKFLAIFSSGLDEFFQVRVAGLKDRLAASVRSKSSDGMSTREQLKALRALLNPLLERVGIVYRSQILPELKDHGVEILNFGDLGEDDRQRMVQVFNNRIFPVLTPLAVDPAHPFPYISNLTLSLVVVVTDPISKESRIARVKVPPILPRFVPLDDSTRFVTLESIIGAHLDRLFPEMEIGHHFSFRVTRNADLSLEEEEADDLLELVEIELRRRRFGRAVRVEISQGAPAWIKEVIIDELRLHRDDVYEVDFPLDLSGLWAVYDIDIPEISGPHFSPVTPVELVESTASRRVNVFDVLSSQDILLHHPYESFSTTVENFIEAAAVDPSTLAIKQTLYRTSGDSRIMAALIRAAEAGKQVAVLVELKARFDEQANISWAKRLEEAGVHVVYGLMGLKTHIKAALVIRAEEQGSRIYCHLGTGNYNSKTARAYEDLGLLTSNPEIGRDLAEVFNLLTGFSRPGQYQKMILAPAFLRSRLIELIDEQAEREDAGRIIIKVNNLTDPAIIDALYAASGRGVKIDIIARGICCLRPLVPGLSDNIIVKSIVGRYLEHSRVFAFGGTKENPVRIWVGSADLMERNLDRRIEAIFPIEAELDKARILDILRLNLDDDMFSWSMDSSGFYARMETKVGISVQDRLCELATEEARRTQSSSIETIF</sequence>
<dbReference type="SUPFAM" id="SSF56024">
    <property type="entry name" value="Phospholipase D/nuclease"/>
    <property type="match status" value="2"/>
</dbReference>
<keyword evidence="2 8" id="KW-0808">Transferase</keyword>
<feature type="binding site" evidence="8">
    <location>
        <position position="382"/>
    </location>
    <ligand>
        <name>Mg(2+)</name>
        <dbReference type="ChEBI" id="CHEBI:18420"/>
    </ligand>
</feature>
<evidence type="ECO:0000313" key="14">
    <source>
        <dbReference type="EMBL" id="KJF17499.1"/>
    </source>
</evidence>
<evidence type="ECO:0000256" key="3">
    <source>
        <dbReference type="ARBA" id="ARBA00022723"/>
    </source>
</evidence>
<dbReference type="Pfam" id="PF17941">
    <property type="entry name" value="PP_kinase_C_1"/>
    <property type="match status" value="1"/>
</dbReference>
<protein>
    <recommendedName>
        <fullName evidence="8 9">Polyphosphate kinase</fullName>
        <ecNumber evidence="8 9">2.7.4.1</ecNumber>
    </recommendedName>
    <alternativeName>
        <fullName evidence="8">ATP-polyphosphate phosphotransferase</fullName>
    </alternativeName>
    <alternativeName>
        <fullName evidence="8">Polyphosphoric acid kinase</fullName>
    </alternativeName>
</protein>